<dbReference type="KEGG" id="psoj:PHYSODRAFT_509644"/>
<feature type="compositionally biased region" description="Basic and acidic residues" evidence="1">
    <location>
        <begin position="238"/>
        <end position="257"/>
    </location>
</feature>
<feature type="region of interest" description="Disordered" evidence="1">
    <location>
        <begin position="230"/>
        <end position="285"/>
    </location>
</feature>
<dbReference type="InterPro" id="IPR005162">
    <property type="entry name" value="Retrotrans_gag_dom"/>
</dbReference>
<feature type="non-terminal residue" evidence="3">
    <location>
        <position position="1"/>
    </location>
</feature>
<dbReference type="GeneID" id="20659014"/>
<organism evidence="3 4">
    <name type="scientific">Phytophthora sojae (strain P6497)</name>
    <name type="common">Soybean stem and root rot agent</name>
    <name type="synonym">Phytophthora megasperma f. sp. glycines</name>
    <dbReference type="NCBI Taxonomy" id="1094619"/>
    <lineage>
        <taxon>Eukaryota</taxon>
        <taxon>Sar</taxon>
        <taxon>Stramenopiles</taxon>
        <taxon>Oomycota</taxon>
        <taxon>Peronosporomycetes</taxon>
        <taxon>Peronosporales</taxon>
        <taxon>Peronosporaceae</taxon>
        <taxon>Phytophthora</taxon>
    </lineage>
</organism>
<evidence type="ECO:0000313" key="4">
    <source>
        <dbReference type="Proteomes" id="UP000002640"/>
    </source>
</evidence>
<feature type="domain" description="Retrotransposon gag" evidence="2">
    <location>
        <begin position="35"/>
        <end position="99"/>
    </location>
</feature>
<keyword evidence="4" id="KW-1185">Reference proteome</keyword>
<dbReference type="Pfam" id="PF03732">
    <property type="entry name" value="Retrotrans_gag"/>
    <property type="match status" value="1"/>
</dbReference>
<dbReference type="AlphaFoldDB" id="G4ZKQ3"/>
<protein>
    <recommendedName>
        <fullName evidence="2">Retrotransposon gag domain-containing protein</fullName>
    </recommendedName>
</protein>
<dbReference type="OMA" id="RTHRNTN"/>
<dbReference type="Proteomes" id="UP000002640">
    <property type="component" value="Unassembled WGS sequence"/>
</dbReference>
<gene>
    <name evidence="3" type="ORF">PHYSODRAFT_509644</name>
</gene>
<accession>G4ZKQ3</accession>
<evidence type="ECO:0000256" key="1">
    <source>
        <dbReference type="SAM" id="MobiDB-lite"/>
    </source>
</evidence>
<proteinExistence type="predicted"/>
<evidence type="ECO:0000313" key="3">
    <source>
        <dbReference type="EMBL" id="EGZ16423.1"/>
    </source>
</evidence>
<dbReference type="RefSeq" id="XP_009530172.1">
    <property type="nucleotide sequence ID" value="XM_009531877.1"/>
</dbReference>
<feature type="region of interest" description="Disordered" evidence="1">
    <location>
        <begin position="150"/>
        <end position="200"/>
    </location>
</feature>
<evidence type="ECO:0000259" key="2">
    <source>
        <dbReference type="Pfam" id="PF03732"/>
    </source>
</evidence>
<reference evidence="3 4" key="1">
    <citation type="journal article" date="2006" name="Science">
        <title>Phytophthora genome sequences uncover evolutionary origins and mechanisms of pathogenesis.</title>
        <authorList>
            <person name="Tyler B.M."/>
            <person name="Tripathy S."/>
            <person name="Zhang X."/>
            <person name="Dehal P."/>
            <person name="Jiang R.H."/>
            <person name="Aerts A."/>
            <person name="Arredondo F.D."/>
            <person name="Baxter L."/>
            <person name="Bensasson D."/>
            <person name="Beynon J.L."/>
            <person name="Chapman J."/>
            <person name="Damasceno C.M."/>
            <person name="Dorrance A.E."/>
            <person name="Dou D."/>
            <person name="Dickerman A.W."/>
            <person name="Dubchak I.L."/>
            <person name="Garbelotto M."/>
            <person name="Gijzen M."/>
            <person name="Gordon S.G."/>
            <person name="Govers F."/>
            <person name="Grunwald N.J."/>
            <person name="Huang W."/>
            <person name="Ivors K.L."/>
            <person name="Jones R.W."/>
            <person name="Kamoun S."/>
            <person name="Krampis K."/>
            <person name="Lamour K.H."/>
            <person name="Lee M.K."/>
            <person name="McDonald W.H."/>
            <person name="Medina M."/>
            <person name="Meijer H.J."/>
            <person name="Nordberg E.K."/>
            <person name="Maclean D.J."/>
            <person name="Ospina-Giraldo M.D."/>
            <person name="Morris P.F."/>
            <person name="Phuntumart V."/>
            <person name="Putnam N.H."/>
            <person name="Rash S."/>
            <person name="Rose J.K."/>
            <person name="Sakihama Y."/>
            <person name="Salamov A.A."/>
            <person name="Savidor A."/>
            <person name="Scheuring C.F."/>
            <person name="Smith B.M."/>
            <person name="Sobral B.W."/>
            <person name="Terry A."/>
            <person name="Torto-Alalibo T.A."/>
            <person name="Win J."/>
            <person name="Xu Z."/>
            <person name="Zhang H."/>
            <person name="Grigoriev I.V."/>
            <person name="Rokhsar D.S."/>
            <person name="Boore J.L."/>
        </authorList>
    </citation>
    <scope>NUCLEOTIDE SEQUENCE [LARGE SCALE GENOMIC DNA]</scope>
    <source>
        <strain evidence="3 4">P6497</strain>
    </source>
</reference>
<sequence length="285" mass="33111">RSLRWLKKFIYEMEGTNTPQDCWCEPFQLLMESGGSNWVRQLPKKTRNRWALLCEAFMAYYCSQHDQSAEDRYYTATRDEGEHICDYLLRLNGYARSAKIAYEAGGTVGAGHVKRFHDTCEDGALVRQLIPQRFDNIAKVEAVINDTMDADRRRKDKDSTRKPSRDGGRRTDSARRDDRRNDRDDRRGDSRSRREGRYDRRVTVASASVDELYDAWQDRMSLTPRRRVDSDDYLESSNHSDRSYNSEYESDHMDAAETSRSVATQRSDGQSRANVSGDGRRDEGR</sequence>
<dbReference type="InParanoid" id="G4ZKQ3"/>
<dbReference type="EMBL" id="JH159155">
    <property type="protein sequence ID" value="EGZ16423.1"/>
    <property type="molecule type" value="Genomic_DNA"/>
</dbReference>
<name>G4ZKQ3_PHYSP</name>
<feature type="compositionally biased region" description="Polar residues" evidence="1">
    <location>
        <begin position="258"/>
        <end position="274"/>
    </location>
</feature>